<protein>
    <submittedName>
        <fullName evidence="2">Uncharacterized protein</fullName>
    </submittedName>
</protein>
<feature type="transmembrane region" description="Helical" evidence="1">
    <location>
        <begin position="94"/>
        <end position="115"/>
    </location>
</feature>
<evidence type="ECO:0000256" key="1">
    <source>
        <dbReference type="SAM" id="Phobius"/>
    </source>
</evidence>
<dbReference type="EMBL" id="SIDB01000004">
    <property type="protein sequence ID" value="KAI3433945.1"/>
    <property type="molecule type" value="Genomic_DNA"/>
</dbReference>
<sequence>MQAVRLCQLTQPAVRLCRPALRPAFSSSAARPALAHAAGPFGPPSSQQQYRTQRVAAVADAASASAPAPDDGLLDVSEVARQNLKKAANACRRYGWLSFWVQLVLNTVAAVVLLFSLAFTSQNGPSISVYLTLFGIVLGFLSLFWSFGYVRLSRKLRAFLDATNMDAAPKIRRSDVISMLEKGAVINVLGAGATMLGLSATIGVLLAKTLTSATVNPFLATSSNNWNPVLAFDVFNVQATTNALLAHFFSLVCSLWLLRIVANRPSAVVVMATTAPSGAPRTGGTGGLRL</sequence>
<gene>
    <name evidence="2" type="ORF">D9Q98_003747</name>
</gene>
<keyword evidence="3" id="KW-1185">Reference proteome</keyword>
<proteinExistence type="predicted"/>
<dbReference type="Pfam" id="PF12263">
    <property type="entry name" value="DUF3611"/>
    <property type="match status" value="1"/>
</dbReference>
<organism evidence="2 3">
    <name type="scientific">Chlorella vulgaris</name>
    <name type="common">Green alga</name>
    <dbReference type="NCBI Taxonomy" id="3077"/>
    <lineage>
        <taxon>Eukaryota</taxon>
        <taxon>Viridiplantae</taxon>
        <taxon>Chlorophyta</taxon>
        <taxon>core chlorophytes</taxon>
        <taxon>Trebouxiophyceae</taxon>
        <taxon>Chlorellales</taxon>
        <taxon>Chlorellaceae</taxon>
        <taxon>Chlorella clade</taxon>
        <taxon>Chlorella</taxon>
    </lineage>
</organism>
<keyword evidence="1" id="KW-1133">Transmembrane helix</keyword>
<name>A0A9D4TUM0_CHLVU</name>
<feature type="transmembrane region" description="Helical" evidence="1">
    <location>
        <begin position="244"/>
        <end position="262"/>
    </location>
</feature>
<evidence type="ECO:0000313" key="3">
    <source>
        <dbReference type="Proteomes" id="UP001055712"/>
    </source>
</evidence>
<dbReference type="AlphaFoldDB" id="A0A9D4TUM0"/>
<comment type="caution">
    <text evidence="2">The sequence shown here is derived from an EMBL/GenBank/DDBJ whole genome shotgun (WGS) entry which is preliminary data.</text>
</comment>
<keyword evidence="1" id="KW-0812">Transmembrane</keyword>
<reference evidence="2" key="2">
    <citation type="submission" date="2020-11" db="EMBL/GenBank/DDBJ databases">
        <authorList>
            <person name="Cecchin M."/>
            <person name="Marcolungo L."/>
            <person name="Rossato M."/>
            <person name="Girolomoni L."/>
            <person name="Cosentino E."/>
            <person name="Cuine S."/>
            <person name="Li-Beisson Y."/>
            <person name="Delledonne M."/>
            <person name="Ballottari M."/>
        </authorList>
    </citation>
    <scope>NUCLEOTIDE SEQUENCE</scope>
    <source>
        <strain evidence="2">211/11P</strain>
        <tissue evidence="2">Whole cell</tissue>
    </source>
</reference>
<feature type="transmembrane region" description="Helical" evidence="1">
    <location>
        <begin position="127"/>
        <end position="150"/>
    </location>
</feature>
<dbReference type="InterPro" id="IPR022051">
    <property type="entry name" value="DUF3611"/>
</dbReference>
<dbReference type="PANTHER" id="PTHR34548:SF2">
    <property type="entry name" value="PROTEIN TIC 21, CHLOROPLASTIC"/>
    <property type="match status" value="1"/>
</dbReference>
<evidence type="ECO:0000313" key="2">
    <source>
        <dbReference type="EMBL" id="KAI3433945.1"/>
    </source>
</evidence>
<dbReference type="OrthoDB" id="5900at2759"/>
<dbReference type="Proteomes" id="UP001055712">
    <property type="component" value="Unassembled WGS sequence"/>
</dbReference>
<keyword evidence="1" id="KW-0472">Membrane</keyword>
<accession>A0A9D4TUM0</accession>
<feature type="transmembrane region" description="Helical" evidence="1">
    <location>
        <begin position="184"/>
        <end position="207"/>
    </location>
</feature>
<reference evidence="2" key="1">
    <citation type="journal article" date="2019" name="Plant J.">
        <title>Chlorella vulgaris genome assembly and annotation reveals the molecular basis for metabolic acclimation to high light conditions.</title>
        <authorList>
            <person name="Cecchin M."/>
            <person name="Marcolungo L."/>
            <person name="Rossato M."/>
            <person name="Girolomoni L."/>
            <person name="Cosentino E."/>
            <person name="Cuine S."/>
            <person name="Li-Beisson Y."/>
            <person name="Delledonne M."/>
            <person name="Ballottari M."/>
        </authorList>
    </citation>
    <scope>NUCLEOTIDE SEQUENCE</scope>
    <source>
        <strain evidence="2">211/11P</strain>
    </source>
</reference>
<dbReference type="PANTHER" id="PTHR34548">
    <property type="entry name" value="PROTEIN TIC 21, CHLOROPLASTIC"/>
    <property type="match status" value="1"/>
</dbReference>